<name>A0ABT0C1W2_9BACT</name>
<comment type="caution">
    <text evidence="2">The sequence shown here is derived from an EMBL/GenBank/DDBJ whole genome shotgun (WGS) entry which is preliminary data.</text>
</comment>
<dbReference type="RefSeq" id="WP_243325328.1">
    <property type="nucleotide sequence ID" value="NZ_JAKZMM010000024.1"/>
</dbReference>
<organism evidence="2 3">
    <name type="scientific">Parabacteroides faecalis</name>
    <dbReference type="NCBI Taxonomy" id="2924040"/>
    <lineage>
        <taxon>Bacteria</taxon>
        <taxon>Pseudomonadati</taxon>
        <taxon>Bacteroidota</taxon>
        <taxon>Bacteroidia</taxon>
        <taxon>Bacteroidales</taxon>
        <taxon>Tannerellaceae</taxon>
        <taxon>Parabacteroides</taxon>
    </lineage>
</organism>
<evidence type="ECO:0000256" key="1">
    <source>
        <dbReference type="SAM" id="MobiDB-lite"/>
    </source>
</evidence>
<feature type="region of interest" description="Disordered" evidence="1">
    <location>
        <begin position="147"/>
        <end position="178"/>
    </location>
</feature>
<dbReference type="Proteomes" id="UP001165444">
    <property type="component" value="Unassembled WGS sequence"/>
</dbReference>
<keyword evidence="3" id="KW-1185">Reference proteome</keyword>
<evidence type="ECO:0000313" key="2">
    <source>
        <dbReference type="EMBL" id="MCJ2380976.1"/>
    </source>
</evidence>
<protein>
    <submittedName>
        <fullName evidence="2">DUF177 domain-containing protein</fullName>
    </submittedName>
</protein>
<reference evidence="2 3" key="1">
    <citation type="submission" date="2022-03" db="EMBL/GenBank/DDBJ databases">
        <title>Parabacteroides sp. nov. isolated from swine feces.</title>
        <authorList>
            <person name="Bak J.E."/>
        </authorList>
    </citation>
    <scope>NUCLEOTIDE SEQUENCE [LARGE SCALE GENOMIC DNA]</scope>
    <source>
        <strain evidence="2 3">AGMB00274</strain>
    </source>
</reference>
<feature type="compositionally biased region" description="Acidic residues" evidence="1">
    <location>
        <begin position="154"/>
        <end position="173"/>
    </location>
</feature>
<evidence type="ECO:0000313" key="3">
    <source>
        <dbReference type="Proteomes" id="UP001165444"/>
    </source>
</evidence>
<dbReference type="EMBL" id="JAKZMM010000024">
    <property type="protein sequence ID" value="MCJ2380976.1"/>
    <property type="molecule type" value="Genomic_DNA"/>
</dbReference>
<accession>A0ABT0C1W2</accession>
<dbReference type="InterPro" id="IPR003772">
    <property type="entry name" value="YceD"/>
</dbReference>
<proteinExistence type="predicted"/>
<dbReference type="Pfam" id="PF02620">
    <property type="entry name" value="YceD"/>
    <property type="match status" value="1"/>
</dbReference>
<sequence length="191" mass="21926">MGKFGLYHIDLKNLTPGVHEYDYLLENKFFADIEGDLVQKGKVQVHLTLRKSAVMFELSFHLEGTAIVPCDRCLDDMEQPINTDARLIVKFGKEYAEESDEVLIIPEDDGTINLAWFLYEFVALAVPMKHVHAPGKCNKEMSSKLRKHRAVRSDEEDDFSDDGFYEDDSDVDQPTDPRWDALKDLIENNNN</sequence>
<gene>
    <name evidence="2" type="ORF">MUN53_10195</name>
</gene>